<proteinExistence type="predicted"/>
<dbReference type="EMBL" id="PRFC01000191">
    <property type="protein sequence ID" value="PWV02096.1"/>
    <property type="molecule type" value="Genomic_DNA"/>
</dbReference>
<dbReference type="VEuPathDB" id="TriTrypDB:C3747_191g95"/>
<gene>
    <name evidence="2" type="ORF">C3747_191g95</name>
</gene>
<sequence length="270" mass="31304">MVEHTGLKYQFFIRAASVDWDARDRESMAAGLCPLYQLLHCDVEKLQFVVYCFGEGEAYMFEKAIQTVTKYVDEEKCIMAVRSLRQRETKGHIIYDVAKKETQPAQFFFLLSYAWGMIAVSFPKVTNYDKWEKQKGAARIIMNCPAEMDVKAMCAWMKRGLDPDEQTKYWKMVETHMEKVGPIPRYIFDANKFLAHFAATEDALDGINPRDGESHFTHGGVRLWYSEDPSHKLVRVVRTRGEVGAEVFLNAPISVCLGRRIPLYFWKRDE</sequence>
<dbReference type="VEuPathDB" id="TriTrypDB:TCSYLVIO_004573"/>
<evidence type="ECO:0000313" key="2">
    <source>
        <dbReference type="EMBL" id="PWV02096.1"/>
    </source>
</evidence>
<evidence type="ECO:0000313" key="3">
    <source>
        <dbReference type="Proteomes" id="UP000246078"/>
    </source>
</evidence>
<dbReference type="InterPro" id="IPR046836">
    <property type="entry name" value="RHS_C"/>
</dbReference>
<protein>
    <submittedName>
        <fullName evidence="2">Putative retrotransposon hot spot protein (RHS)</fullName>
    </submittedName>
</protein>
<name>A0A2V2W0C1_TRYCR</name>
<dbReference type="Pfam" id="PF07999">
    <property type="entry name" value="RHSP"/>
    <property type="match status" value="1"/>
</dbReference>
<comment type="caution">
    <text evidence="2">The sequence shown here is derived from an EMBL/GenBank/DDBJ whole genome shotgun (WGS) entry which is preliminary data.</text>
</comment>
<reference evidence="2 3" key="1">
    <citation type="journal article" date="2018" name="Microb. Genom.">
        <title>Expanding an expanded genome: long-read sequencing of Trypanosoma cruzi.</title>
        <authorList>
            <person name="Berna L."/>
            <person name="Rodriguez M."/>
            <person name="Chiribao M.L."/>
            <person name="Parodi-Talice A."/>
            <person name="Pita S."/>
            <person name="Rijo G."/>
            <person name="Alvarez-Valin F."/>
            <person name="Robello C."/>
        </authorList>
    </citation>
    <scope>NUCLEOTIDE SEQUENCE [LARGE SCALE GENOMIC DNA]</scope>
    <source>
        <strain evidence="2 3">TCC</strain>
    </source>
</reference>
<feature type="domain" description="Retrotransposon hot spot protein,C-terminal" evidence="1">
    <location>
        <begin position="27"/>
        <end position="260"/>
    </location>
</feature>
<dbReference type="AlphaFoldDB" id="A0A2V2W0C1"/>
<dbReference type="NCBIfam" id="TIGR01631">
    <property type="entry name" value="Trypano_RHS"/>
    <property type="match status" value="1"/>
</dbReference>
<dbReference type="Proteomes" id="UP000246078">
    <property type="component" value="Unassembled WGS sequence"/>
</dbReference>
<dbReference type="InterPro" id="IPR006518">
    <property type="entry name" value="Trypano_RHS"/>
</dbReference>
<organism evidence="2 3">
    <name type="scientific">Trypanosoma cruzi</name>
    <dbReference type="NCBI Taxonomy" id="5693"/>
    <lineage>
        <taxon>Eukaryota</taxon>
        <taxon>Discoba</taxon>
        <taxon>Euglenozoa</taxon>
        <taxon>Kinetoplastea</taxon>
        <taxon>Metakinetoplastina</taxon>
        <taxon>Trypanosomatida</taxon>
        <taxon>Trypanosomatidae</taxon>
        <taxon>Trypanosoma</taxon>
        <taxon>Schizotrypanum</taxon>
    </lineage>
</organism>
<dbReference type="VEuPathDB" id="TriTrypDB:C4B63_371g15"/>
<accession>A0A2V2W0C1</accession>
<dbReference type="VEuPathDB" id="TriTrypDB:TcCL_NonESM06618"/>
<dbReference type="VEuPathDB" id="TriTrypDB:TcCLB.445777.10"/>
<evidence type="ECO:0000259" key="1">
    <source>
        <dbReference type="Pfam" id="PF07999"/>
    </source>
</evidence>